<evidence type="ECO:0000313" key="2">
    <source>
        <dbReference type="Proteomes" id="UP000323597"/>
    </source>
</evidence>
<protein>
    <submittedName>
        <fullName evidence="1">Uncharacterized protein</fullName>
    </submittedName>
</protein>
<dbReference type="EMBL" id="CM017653">
    <property type="protein sequence ID" value="TYI83261.1"/>
    <property type="molecule type" value="Genomic_DNA"/>
</dbReference>
<keyword evidence="2" id="KW-1185">Reference proteome</keyword>
<evidence type="ECO:0000313" key="1">
    <source>
        <dbReference type="EMBL" id="TYI83261.1"/>
    </source>
</evidence>
<organism evidence="1 2">
    <name type="scientific">Gossypium mustelinum</name>
    <name type="common">Cotton</name>
    <name type="synonym">Gossypium caicoense</name>
    <dbReference type="NCBI Taxonomy" id="34275"/>
    <lineage>
        <taxon>Eukaryota</taxon>
        <taxon>Viridiplantae</taxon>
        <taxon>Streptophyta</taxon>
        <taxon>Embryophyta</taxon>
        <taxon>Tracheophyta</taxon>
        <taxon>Spermatophyta</taxon>
        <taxon>Magnoliopsida</taxon>
        <taxon>eudicotyledons</taxon>
        <taxon>Gunneridae</taxon>
        <taxon>Pentapetalae</taxon>
        <taxon>rosids</taxon>
        <taxon>malvids</taxon>
        <taxon>Malvales</taxon>
        <taxon>Malvaceae</taxon>
        <taxon>Malvoideae</taxon>
        <taxon>Gossypium</taxon>
    </lineage>
</organism>
<name>A0A5D2V1M7_GOSMU</name>
<dbReference type="Proteomes" id="UP000323597">
    <property type="component" value="Chromosome D05"/>
</dbReference>
<dbReference type="AlphaFoldDB" id="A0A5D2V1M7"/>
<accession>A0A5D2V1M7</accession>
<gene>
    <name evidence="1" type="ORF">E1A91_D05G280500v1</name>
</gene>
<sequence length="29" mass="3530">MSRAHVEQKKEDEESEQRGCFTFLEIFVR</sequence>
<reference evidence="1 2" key="1">
    <citation type="submission" date="2019-07" db="EMBL/GenBank/DDBJ databases">
        <title>WGS assembly of Gossypium mustelinum.</title>
        <authorList>
            <person name="Chen Z.J."/>
            <person name="Sreedasyam A."/>
            <person name="Ando A."/>
            <person name="Song Q."/>
            <person name="De L."/>
            <person name="Hulse-Kemp A."/>
            <person name="Ding M."/>
            <person name="Ye W."/>
            <person name="Kirkbride R."/>
            <person name="Jenkins J."/>
            <person name="Plott C."/>
            <person name="Lovell J."/>
            <person name="Lin Y.-M."/>
            <person name="Vaughn R."/>
            <person name="Liu B."/>
            <person name="Li W."/>
            <person name="Simpson S."/>
            <person name="Scheffler B."/>
            <person name="Saski C."/>
            <person name="Grover C."/>
            <person name="Hu G."/>
            <person name="Conover J."/>
            <person name="Carlson J."/>
            <person name="Shu S."/>
            <person name="Boston L."/>
            <person name="Williams M."/>
            <person name="Peterson D."/>
            <person name="Mcgee K."/>
            <person name="Jones D."/>
            <person name="Wendel J."/>
            <person name="Stelly D."/>
            <person name="Grimwood J."/>
            <person name="Schmutz J."/>
        </authorList>
    </citation>
    <scope>NUCLEOTIDE SEQUENCE [LARGE SCALE GENOMIC DNA]</scope>
    <source>
        <strain evidence="1">1408120.09</strain>
    </source>
</reference>
<proteinExistence type="predicted"/>